<reference evidence="1" key="2">
    <citation type="submission" date="2020-11" db="EMBL/GenBank/DDBJ databases">
        <authorList>
            <person name="McCartney M.A."/>
            <person name="Auch B."/>
            <person name="Kono T."/>
            <person name="Mallez S."/>
            <person name="Becker A."/>
            <person name="Gohl D.M."/>
            <person name="Silverstein K.A.T."/>
            <person name="Koren S."/>
            <person name="Bechman K.B."/>
            <person name="Herman A."/>
            <person name="Abrahante J.E."/>
            <person name="Garbe J."/>
        </authorList>
    </citation>
    <scope>NUCLEOTIDE SEQUENCE</scope>
    <source>
        <strain evidence="1">Duluth1</strain>
        <tissue evidence="1">Whole animal</tissue>
    </source>
</reference>
<organism evidence="1 2">
    <name type="scientific">Dreissena polymorpha</name>
    <name type="common">Zebra mussel</name>
    <name type="synonym">Mytilus polymorpha</name>
    <dbReference type="NCBI Taxonomy" id="45954"/>
    <lineage>
        <taxon>Eukaryota</taxon>
        <taxon>Metazoa</taxon>
        <taxon>Spiralia</taxon>
        <taxon>Lophotrochozoa</taxon>
        <taxon>Mollusca</taxon>
        <taxon>Bivalvia</taxon>
        <taxon>Autobranchia</taxon>
        <taxon>Heteroconchia</taxon>
        <taxon>Euheterodonta</taxon>
        <taxon>Imparidentia</taxon>
        <taxon>Neoheterodontei</taxon>
        <taxon>Myida</taxon>
        <taxon>Dreissenoidea</taxon>
        <taxon>Dreissenidae</taxon>
        <taxon>Dreissena</taxon>
    </lineage>
</organism>
<accession>A0A9D4HBQ0</accession>
<proteinExistence type="predicted"/>
<sequence>MAGSAQSVHGPDIKGCAFHFGQALWRKCQEIGLSTAYESRDREAVLSTYLSVILRKIRRILTYAYRKYCKPFYQRNRS</sequence>
<dbReference type="AlphaFoldDB" id="A0A9D4HBQ0"/>
<protein>
    <submittedName>
        <fullName evidence="1">Uncharacterized protein</fullName>
    </submittedName>
</protein>
<dbReference type="Proteomes" id="UP000828390">
    <property type="component" value="Unassembled WGS sequence"/>
</dbReference>
<reference evidence="1" key="1">
    <citation type="journal article" date="2019" name="bioRxiv">
        <title>The Genome of the Zebra Mussel, Dreissena polymorpha: A Resource for Invasive Species Research.</title>
        <authorList>
            <person name="McCartney M.A."/>
            <person name="Auch B."/>
            <person name="Kono T."/>
            <person name="Mallez S."/>
            <person name="Zhang Y."/>
            <person name="Obille A."/>
            <person name="Becker A."/>
            <person name="Abrahante J.E."/>
            <person name="Garbe J."/>
            <person name="Badalamenti J.P."/>
            <person name="Herman A."/>
            <person name="Mangelson H."/>
            <person name="Liachko I."/>
            <person name="Sullivan S."/>
            <person name="Sone E.D."/>
            <person name="Koren S."/>
            <person name="Silverstein K.A.T."/>
            <person name="Beckman K.B."/>
            <person name="Gohl D.M."/>
        </authorList>
    </citation>
    <scope>NUCLEOTIDE SEQUENCE</scope>
    <source>
        <strain evidence="1">Duluth1</strain>
        <tissue evidence="1">Whole animal</tissue>
    </source>
</reference>
<gene>
    <name evidence="1" type="ORF">DPMN_105382</name>
</gene>
<evidence type="ECO:0000313" key="1">
    <source>
        <dbReference type="EMBL" id="KAH3832105.1"/>
    </source>
</evidence>
<keyword evidence="2" id="KW-1185">Reference proteome</keyword>
<evidence type="ECO:0000313" key="2">
    <source>
        <dbReference type="Proteomes" id="UP000828390"/>
    </source>
</evidence>
<comment type="caution">
    <text evidence="1">The sequence shown here is derived from an EMBL/GenBank/DDBJ whole genome shotgun (WGS) entry which is preliminary data.</text>
</comment>
<dbReference type="EMBL" id="JAIWYP010000004">
    <property type="protein sequence ID" value="KAH3832105.1"/>
    <property type="molecule type" value="Genomic_DNA"/>
</dbReference>
<name>A0A9D4HBQ0_DREPO</name>